<dbReference type="Proteomes" id="UP000750502">
    <property type="component" value="Unassembled WGS sequence"/>
</dbReference>
<reference evidence="2" key="2">
    <citation type="submission" date="2020-10" db="EMBL/GenBank/DDBJ databases">
        <authorList>
            <person name="Peck L.D."/>
            <person name="Nowell R.W."/>
            <person name="Flood J."/>
            <person name="Ryan M.J."/>
            <person name="Barraclough T.G."/>
        </authorList>
    </citation>
    <scope>NUCLEOTIDE SEQUENCE</scope>
    <source>
        <strain evidence="2">IMI 127659i</strain>
    </source>
</reference>
<accession>A0A9P7IEY4</accession>
<feature type="region of interest" description="Disordered" evidence="1">
    <location>
        <begin position="1"/>
        <end position="84"/>
    </location>
</feature>
<comment type="caution">
    <text evidence="2">The sequence shown here is derived from an EMBL/GenBank/DDBJ whole genome shotgun (WGS) entry which is preliminary data.</text>
</comment>
<evidence type="ECO:0000313" key="2">
    <source>
        <dbReference type="EMBL" id="KAG5762596.1"/>
    </source>
</evidence>
<sequence>MTLYSTSNKSIEDVDPLKQAGQLPSYSIQPDDTEYQQPRPQPQPRDRDVSSAAKPTAGERFHKISSKAGSPLNKAANLFGAEGW</sequence>
<evidence type="ECO:0000313" key="3">
    <source>
        <dbReference type="Proteomes" id="UP000750502"/>
    </source>
</evidence>
<protein>
    <submittedName>
        <fullName evidence="2">Uncharacterized protein</fullName>
    </submittedName>
</protein>
<name>A0A9P7IEY4_9HYPO</name>
<organism evidence="2 3">
    <name type="scientific">Fusarium xylarioides</name>
    <dbReference type="NCBI Taxonomy" id="221167"/>
    <lineage>
        <taxon>Eukaryota</taxon>
        <taxon>Fungi</taxon>
        <taxon>Dikarya</taxon>
        <taxon>Ascomycota</taxon>
        <taxon>Pezizomycotina</taxon>
        <taxon>Sordariomycetes</taxon>
        <taxon>Hypocreomycetidae</taxon>
        <taxon>Hypocreales</taxon>
        <taxon>Nectriaceae</taxon>
        <taxon>Fusarium</taxon>
        <taxon>Fusarium fujikuroi species complex</taxon>
    </lineage>
</organism>
<gene>
    <name evidence="2" type="ORF">H9Q72_009296</name>
</gene>
<dbReference type="AlphaFoldDB" id="A0A9P7IEY4"/>
<proteinExistence type="predicted"/>
<reference evidence="2" key="1">
    <citation type="journal article" date="2020" name="bioRxiv">
        <title>Historical genomics reveals the evolutionary mechanisms behind multiple outbreaks of the host-specific coffee wilt pathogen Fusarium xylarioides.</title>
        <authorList>
            <person name="Peck D."/>
            <person name="Nowell R.W."/>
            <person name="Flood J."/>
            <person name="Ryan M.J."/>
            <person name="Barraclough T.G."/>
        </authorList>
    </citation>
    <scope>NUCLEOTIDE SEQUENCE</scope>
    <source>
        <strain evidence="2">IMI 127659i</strain>
    </source>
</reference>
<evidence type="ECO:0000256" key="1">
    <source>
        <dbReference type="SAM" id="MobiDB-lite"/>
    </source>
</evidence>
<keyword evidence="3" id="KW-1185">Reference proteome</keyword>
<dbReference type="EMBL" id="JADFTT010000363">
    <property type="protein sequence ID" value="KAG5762596.1"/>
    <property type="molecule type" value="Genomic_DNA"/>
</dbReference>